<keyword evidence="1" id="KW-0472">Membrane</keyword>
<sequence>MTIVIVMGVIGLALIFLGVLKMKTESAYIKETRKQYINVLQQLAKAPDNDQLKELAYSYGRKYYVSLRKDGNLTVNDERAISNDLVYHICPQ</sequence>
<gene>
    <name evidence="2" type="ORF">G9U52_26195</name>
</gene>
<name>A0ABX0JA21_9BACL</name>
<evidence type="ECO:0000313" key="2">
    <source>
        <dbReference type="EMBL" id="NHN33307.1"/>
    </source>
</evidence>
<protein>
    <submittedName>
        <fullName evidence="2">Uncharacterized protein</fullName>
    </submittedName>
</protein>
<evidence type="ECO:0000256" key="1">
    <source>
        <dbReference type="SAM" id="Phobius"/>
    </source>
</evidence>
<keyword evidence="1" id="KW-0812">Transmembrane</keyword>
<accession>A0ABX0JA21</accession>
<keyword evidence="3" id="KW-1185">Reference proteome</keyword>
<comment type="caution">
    <text evidence="2">The sequence shown here is derived from an EMBL/GenBank/DDBJ whole genome shotgun (WGS) entry which is preliminary data.</text>
</comment>
<dbReference type="Proteomes" id="UP001165962">
    <property type="component" value="Unassembled WGS sequence"/>
</dbReference>
<evidence type="ECO:0000313" key="3">
    <source>
        <dbReference type="Proteomes" id="UP001165962"/>
    </source>
</evidence>
<reference evidence="2" key="1">
    <citation type="submission" date="2020-03" db="EMBL/GenBank/DDBJ databases">
        <title>Draft sequencing of Paenibacilllus sp. S3N08.</title>
        <authorList>
            <person name="Kim D.-U."/>
        </authorList>
    </citation>
    <scope>NUCLEOTIDE SEQUENCE</scope>
    <source>
        <strain evidence="2">S3N08</strain>
    </source>
</reference>
<keyword evidence="1" id="KW-1133">Transmembrane helix</keyword>
<dbReference type="EMBL" id="JAAOIW010000011">
    <property type="protein sequence ID" value="NHN33307.1"/>
    <property type="molecule type" value="Genomic_DNA"/>
</dbReference>
<organism evidence="2 3">
    <name type="scientific">Paenibacillus agricola</name>
    <dbReference type="NCBI Taxonomy" id="2716264"/>
    <lineage>
        <taxon>Bacteria</taxon>
        <taxon>Bacillati</taxon>
        <taxon>Bacillota</taxon>
        <taxon>Bacilli</taxon>
        <taxon>Bacillales</taxon>
        <taxon>Paenibacillaceae</taxon>
        <taxon>Paenibacillus</taxon>
    </lineage>
</organism>
<proteinExistence type="predicted"/>
<feature type="transmembrane region" description="Helical" evidence="1">
    <location>
        <begin position="6"/>
        <end position="24"/>
    </location>
</feature>